<keyword evidence="3" id="KW-1185">Reference proteome</keyword>
<dbReference type="OrthoDB" id="2363016at2759"/>
<accession>A0A1X2GVR3</accession>
<dbReference type="STRING" id="101127.A0A1X2GVR3"/>
<protein>
    <submittedName>
        <fullName evidence="2">Uncharacterized protein</fullName>
    </submittedName>
</protein>
<feature type="compositionally biased region" description="Basic and acidic residues" evidence="1">
    <location>
        <begin position="679"/>
        <end position="689"/>
    </location>
</feature>
<evidence type="ECO:0000256" key="1">
    <source>
        <dbReference type="SAM" id="MobiDB-lite"/>
    </source>
</evidence>
<feature type="region of interest" description="Disordered" evidence="1">
    <location>
        <begin position="664"/>
        <end position="709"/>
    </location>
</feature>
<name>A0A1X2GVR3_9FUNG</name>
<evidence type="ECO:0000313" key="3">
    <source>
        <dbReference type="Proteomes" id="UP000242146"/>
    </source>
</evidence>
<feature type="compositionally biased region" description="Polar residues" evidence="1">
    <location>
        <begin position="485"/>
        <end position="499"/>
    </location>
</feature>
<proteinExistence type="predicted"/>
<feature type="region of interest" description="Disordered" evidence="1">
    <location>
        <begin position="465"/>
        <end position="530"/>
    </location>
</feature>
<evidence type="ECO:0000313" key="2">
    <source>
        <dbReference type="EMBL" id="ORX62086.1"/>
    </source>
</evidence>
<comment type="caution">
    <text evidence="2">The sequence shown here is derived from an EMBL/GenBank/DDBJ whole genome shotgun (WGS) entry which is preliminary data.</text>
</comment>
<dbReference type="EMBL" id="MCGT01000002">
    <property type="protein sequence ID" value="ORX62086.1"/>
    <property type="molecule type" value="Genomic_DNA"/>
</dbReference>
<dbReference type="AlphaFoldDB" id="A0A1X2GVR3"/>
<sequence>MDNLDHPSGRSCLLKLSPDARVFKPQAEDILGDEELLDLFRIIKQITRKRPDAERLAKLLFCISYSLGDNIKQYRPAHHDTLVFRDDDSPSPSLHAVKLSYHPSCCKTQDQLPHQWALGNPDSASVHWSESPTKQQQPLSLSYLTHPTTVVPSDSPASFADDPTATEVIMDAGIVRPYTQFRSTLPYHHPHQPRPLPGTDDMLFPPRPRQNTITSTTSTLINNHDTSAADPSGTSSLYSSPIVASPQLSAQLNSMLHAPMPTTRVEPDPNSTTVVMEPRQRGFYYQYGRIEREPPLLRRFAEQGVLTQASLLRKRRRQCSDQDNPYILTTLPASTKKPKIPHRHGEFELRRDDIIHRMRSITMSDLEQKSQRLPADTTLAIEQAELPANIVASTLAAEEVADLLEPSLRILTYHSNLKPHLDNGMNQNGIYYNIDYYRLYLAFVQFQKAFATLFPHEVVKVRKVHRASSHPTQRDDHDEEDGPANPSTNINLTGRSSHSSDSEYDPLEVPLPPSSLSATVSAMSERDRDRDRNMNMKAYRAWIEPLLTETNWAAFRRNLVVGERMVLLTKVVGQGVLLMTKELSGSKLHLTFTNSEWDEFIGGLHLGKWDETIQWDQEHEQALYIRDPESKSRLVDELNHKFLSDLWFLATGAIVPPPHRKQLHDQRKSMALQQLPRDPLPDQDRERSSTTDSSGLIELSNAAAGQLPS</sequence>
<dbReference type="Proteomes" id="UP000242146">
    <property type="component" value="Unassembled WGS sequence"/>
</dbReference>
<organism evidence="2 3">
    <name type="scientific">Hesseltinella vesiculosa</name>
    <dbReference type="NCBI Taxonomy" id="101127"/>
    <lineage>
        <taxon>Eukaryota</taxon>
        <taxon>Fungi</taxon>
        <taxon>Fungi incertae sedis</taxon>
        <taxon>Mucoromycota</taxon>
        <taxon>Mucoromycotina</taxon>
        <taxon>Mucoromycetes</taxon>
        <taxon>Mucorales</taxon>
        <taxon>Cunninghamellaceae</taxon>
        <taxon>Hesseltinella</taxon>
    </lineage>
</organism>
<gene>
    <name evidence="2" type="ORF">DM01DRAFT_1403799</name>
</gene>
<reference evidence="2 3" key="1">
    <citation type="submission" date="2016-07" db="EMBL/GenBank/DDBJ databases">
        <title>Pervasive Adenine N6-methylation of Active Genes in Fungi.</title>
        <authorList>
            <consortium name="DOE Joint Genome Institute"/>
            <person name="Mondo S.J."/>
            <person name="Dannebaum R.O."/>
            <person name="Kuo R.C."/>
            <person name="Labutti K."/>
            <person name="Haridas S."/>
            <person name="Kuo A."/>
            <person name="Salamov A."/>
            <person name="Ahrendt S.R."/>
            <person name="Lipzen A."/>
            <person name="Sullivan W."/>
            <person name="Andreopoulos W.B."/>
            <person name="Clum A."/>
            <person name="Lindquist E."/>
            <person name="Daum C."/>
            <person name="Ramamoorthy G.K."/>
            <person name="Gryganskyi A."/>
            <person name="Culley D."/>
            <person name="Magnuson J.K."/>
            <person name="James T.Y."/>
            <person name="O'Malley M.A."/>
            <person name="Stajich J.E."/>
            <person name="Spatafora J.W."/>
            <person name="Visel A."/>
            <person name="Grigoriev I.V."/>
        </authorList>
    </citation>
    <scope>NUCLEOTIDE SEQUENCE [LARGE SCALE GENOMIC DNA]</scope>
    <source>
        <strain evidence="2 3">NRRL 3301</strain>
    </source>
</reference>